<organism evidence="1 2">
    <name type="scientific">Pseudozyma flocculosa</name>
    <dbReference type="NCBI Taxonomy" id="84751"/>
    <lineage>
        <taxon>Eukaryota</taxon>
        <taxon>Fungi</taxon>
        <taxon>Dikarya</taxon>
        <taxon>Basidiomycota</taxon>
        <taxon>Ustilaginomycotina</taxon>
        <taxon>Ustilaginomycetes</taxon>
        <taxon>Ustilaginales</taxon>
        <taxon>Ustilaginaceae</taxon>
        <taxon>Pseudozyma</taxon>
    </lineage>
</organism>
<accession>A0A5C3FE63</accession>
<evidence type="ECO:0000313" key="2">
    <source>
        <dbReference type="Proteomes" id="UP000323386"/>
    </source>
</evidence>
<dbReference type="EMBL" id="OOIP01000029">
    <property type="protein sequence ID" value="SPO41639.1"/>
    <property type="molecule type" value="Genomic_DNA"/>
</dbReference>
<name>A0A5C3FE63_9BASI</name>
<evidence type="ECO:0000313" key="1">
    <source>
        <dbReference type="EMBL" id="SPO41639.1"/>
    </source>
</evidence>
<reference evidence="1 2" key="1">
    <citation type="submission" date="2018-03" db="EMBL/GenBank/DDBJ databases">
        <authorList>
            <person name="Guldener U."/>
        </authorList>
    </citation>
    <scope>NUCLEOTIDE SEQUENCE [LARGE SCALE GENOMIC DNA]</scope>
    <source>
        <strain evidence="1 2">DAOM196992</strain>
    </source>
</reference>
<proteinExistence type="predicted"/>
<gene>
    <name evidence="1" type="ORF">PSFLO_07121</name>
</gene>
<protein>
    <submittedName>
        <fullName evidence="1">Uncharacterized protein</fullName>
    </submittedName>
</protein>
<dbReference type="AlphaFoldDB" id="A0A5C3FE63"/>
<keyword evidence="2" id="KW-1185">Reference proteome</keyword>
<dbReference type="Proteomes" id="UP000323386">
    <property type="component" value="Unassembled WGS sequence"/>
</dbReference>
<sequence>MAFRRMHAEPPTWRPAWLLSAAPLALSLSLSPILSLPLVCRRRRLLSPSAVPSQSRRGSHRIASAPRLRCSLLCLQQPSVPLPWDLTRSRAKPAPSAPAALGADSCPLFPAPSASFPPPGSSPSRFVQRSGCSGLSSLLHRPRYARRGHRFRRSSLAHCWQSRPTAAPSGLPIEPALLARSLWPSLAQHDTAVAHRAALIPG</sequence>